<gene>
    <name evidence="2" type="ORF">LTRI10_LOCUS2809</name>
</gene>
<evidence type="ECO:0000313" key="3">
    <source>
        <dbReference type="Proteomes" id="UP001497516"/>
    </source>
</evidence>
<proteinExistence type="predicted"/>
<sequence length="94" mass="10423">MELTTGRRPVMDAPSEEVKDASTSTGEWEVIHNHTLKQSSSCGGNWPFSIGIGRLAHKHPLLKIWSRRLGLSDLCSSVGPQTKLGLLHYHICLF</sequence>
<protein>
    <submittedName>
        <fullName evidence="2">Uncharacterized protein</fullName>
    </submittedName>
</protein>
<organism evidence="2 3">
    <name type="scientific">Linum trigynum</name>
    <dbReference type="NCBI Taxonomy" id="586398"/>
    <lineage>
        <taxon>Eukaryota</taxon>
        <taxon>Viridiplantae</taxon>
        <taxon>Streptophyta</taxon>
        <taxon>Embryophyta</taxon>
        <taxon>Tracheophyta</taxon>
        <taxon>Spermatophyta</taxon>
        <taxon>Magnoliopsida</taxon>
        <taxon>eudicotyledons</taxon>
        <taxon>Gunneridae</taxon>
        <taxon>Pentapetalae</taxon>
        <taxon>rosids</taxon>
        <taxon>fabids</taxon>
        <taxon>Malpighiales</taxon>
        <taxon>Linaceae</taxon>
        <taxon>Linum</taxon>
    </lineage>
</organism>
<dbReference type="Proteomes" id="UP001497516">
    <property type="component" value="Chromosome 1"/>
</dbReference>
<reference evidence="2 3" key="1">
    <citation type="submission" date="2024-04" db="EMBL/GenBank/DDBJ databases">
        <authorList>
            <person name="Fracassetti M."/>
        </authorList>
    </citation>
    <scope>NUCLEOTIDE SEQUENCE [LARGE SCALE GENOMIC DNA]</scope>
</reference>
<accession>A0AAV2CET8</accession>
<feature type="region of interest" description="Disordered" evidence="1">
    <location>
        <begin position="1"/>
        <end position="24"/>
    </location>
</feature>
<keyword evidence="3" id="KW-1185">Reference proteome</keyword>
<dbReference type="EMBL" id="OZ034813">
    <property type="protein sequence ID" value="CAL1355029.1"/>
    <property type="molecule type" value="Genomic_DNA"/>
</dbReference>
<dbReference type="AlphaFoldDB" id="A0AAV2CET8"/>
<evidence type="ECO:0000313" key="2">
    <source>
        <dbReference type="EMBL" id="CAL1355029.1"/>
    </source>
</evidence>
<evidence type="ECO:0000256" key="1">
    <source>
        <dbReference type="SAM" id="MobiDB-lite"/>
    </source>
</evidence>
<name>A0AAV2CET8_9ROSI</name>